<proteinExistence type="predicted"/>
<dbReference type="Proteomes" id="UP000015453">
    <property type="component" value="Unassembled WGS sequence"/>
</dbReference>
<dbReference type="InterPro" id="IPR023213">
    <property type="entry name" value="CAT-like_dom_sf"/>
</dbReference>
<dbReference type="EMBL" id="AUSU01001820">
    <property type="protein sequence ID" value="EPS70112.1"/>
    <property type="molecule type" value="Genomic_DNA"/>
</dbReference>
<dbReference type="Gene3D" id="3.30.559.10">
    <property type="entry name" value="Chloramphenicol acetyltransferase-like domain"/>
    <property type="match status" value="1"/>
</dbReference>
<protein>
    <submittedName>
        <fullName evidence="1">Uncharacterized protein</fullName>
    </submittedName>
</protein>
<organism evidence="1 2">
    <name type="scientific">Genlisea aurea</name>
    <dbReference type="NCBI Taxonomy" id="192259"/>
    <lineage>
        <taxon>Eukaryota</taxon>
        <taxon>Viridiplantae</taxon>
        <taxon>Streptophyta</taxon>
        <taxon>Embryophyta</taxon>
        <taxon>Tracheophyta</taxon>
        <taxon>Spermatophyta</taxon>
        <taxon>Magnoliopsida</taxon>
        <taxon>eudicotyledons</taxon>
        <taxon>Gunneridae</taxon>
        <taxon>Pentapetalae</taxon>
        <taxon>asterids</taxon>
        <taxon>lamiids</taxon>
        <taxon>Lamiales</taxon>
        <taxon>Lentibulariaceae</taxon>
        <taxon>Genlisea</taxon>
    </lineage>
</organism>
<reference evidence="1 2" key="1">
    <citation type="journal article" date="2013" name="BMC Genomics">
        <title>The miniature genome of a carnivorous plant Genlisea aurea contains a low number of genes and short non-coding sequences.</title>
        <authorList>
            <person name="Leushkin E.V."/>
            <person name="Sutormin R.A."/>
            <person name="Nabieva E.R."/>
            <person name="Penin A.A."/>
            <person name="Kondrashov A.S."/>
            <person name="Logacheva M.D."/>
        </authorList>
    </citation>
    <scope>NUCLEOTIDE SEQUENCE [LARGE SCALE GENOMIC DNA]</scope>
</reference>
<accession>S8EC14</accession>
<sequence length="151" mass="16447">KIRIEAMQTVIPANPTCPRISTKLAVNPKDSPVSTTAAAFHVVLIFKKAWERDSGWVQAGWIKESLGDALNGNPIFAGRLRRCDGGMEIVANDSGVRLVEARTDVAVAEFLKTAAEKGRGDAAETAAEFVFWEDLPEENTNFSPLLYVQVS</sequence>
<feature type="non-terminal residue" evidence="1">
    <location>
        <position position="151"/>
    </location>
</feature>
<dbReference type="OrthoDB" id="756073at2759"/>
<comment type="caution">
    <text evidence="1">The sequence shown here is derived from an EMBL/GenBank/DDBJ whole genome shotgun (WGS) entry which is preliminary data.</text>
</comment>
<evidence type="ECO:0000313" key="1">
    <source>
        <dbReference type="EMBL" id="EPS70112.1"/>
    </source>
</evidence>
<gene>
    <name evidence="1" type="ORF">M569_04650</name>
</gene>
<dbReference type="AlphaFoldDB" id="S8EC14"/>
<dbReference type="Pfam" id="PF02458">
    <property type="entry name" value="Transferase"/>
    <property type="match status" value="1"/>
</dbReference>
<keyword evidence="2" id="KW-1185">Reference proteome</keyword>
<evidence type="ECO:0000313" key="2">
    <source>
        <dbReference type="Proteomes" id="UP000015453"/>
    </source>
</evidence>
<feature type="non-terminal residue" evidence="1">
    <location>
        <position position="1"/>
    </location>
</feature>
<name>S8EC14_9LAMI</name>